<evidence type="ECO:0000256" key="6">
    <source>
        <dbReference type="ARBA" id="ARBA00022840"/>
    </source>
</evidence>
<dbReference type="InterPro" id="IPR005467">
    <property type="entry name" value="His_kinase_dom"/>
</dbReference>
<dbReference type="InterPro" id="IPR004358">
    <property type="entry name" value="Sig_transdc_His_kin-like_C"/>
</dbReference>
<evidence type="ECO:0000256" key="5">
    <source>
        <dbReference type="ARBA" id="ARBA00022777"/>
    </source>
</evidence>
<dbReference type="GO" id="GO:0005524">
    <property type="term" value="F:ATP binding"/>
    <property type="evidence" value="ECO:0007669"/>
    <property type="project" value="UniProtKB-KW"/>
</dbReference>
<gene>
    <name evidence="8" type="ORF">C475_09162</name>
</gene>
<dbReference type="Proteomes" id="UP000011626">
    <property type="component" value="Unassembled WGS sequence"/>
</dbReference>
<keyword evidence="4" id="KW-0547">Nucleotide-binding</keyword>
<dbReference type="PRINTS" id="PR00344">
    <property type="entry name" value="BCTRLSENSOR"/>
</dbReference>
<dbReference type="OrthoDB" id="327291at2157"/>
<dbReference type="Pfam" id="PF02518">
    <property type="entry name" value="HATPase_c"/>
    <property type="match status" value="1"/>
</dbReference>
<dbReference type="PROSITE" id="PS50109">
    <property type="entry name" value="HIS_KIN"/>
    <property type="match status" value="1"/>
</dbReference>
<keyword evidence="9" id="KW-1185">Reference proteome</keyword>
<protein>
    <recommendedName>
        <fullName evidence="2">histidine kinase</fullName>
        <ecNumber evidence="2">2.7.13.3</ecNumber>
    </recommendedName>
</protein>
<evidence type="ECO:0000256" key="4">
    <source>
        <dbReference type="ARBA" id="ARBA00022741"/>
    </source>
</evidence>
<accession>M0CVA0</accession>
<comment type="catalytic activity">
    <reaction evidence="1">
        <text>ATP + protein L-histidine = ADP + protein N-phospho-L-histidine.</text>
        <dbReference type="EC" id="2.7.13.3"/>
    </reaction>
</comment>
<feature type="domain" description="Histidine kinase" evidence="7">
    <location>
        <begin position="1"/>
        <end position="111"/>
    </location>
</feature>
<evidence type="ECO:0000256" key="3">
    <source>
        <dbReference type="ARBA" id="ARBA00022679"/>
    </source>
</evidence>
<dbReference type="STRING" id="797114.C475_09162"/>
<dbReference type="Gene3D" id="3.30.565.10">
    <property type="entry name" value="Histidine kinase-like ATPase, C-terminal domain"/>
    <property type="match status" value="1"/>
</dbReference>
<dbReference type="CDD" id="cd00075">
    <property type="entry name" value="HATPase"/>
    <property type="match status" value="1"/>
</dbReference>
<evidence type="ECO:0000256" key="1">
    <source>
        <dbReference type="ARBA" id="ARBA00000085"/>
    </source>
</evidence>
<feature type="non-terminal residue" evidence="8">
    <location>
        <position position="1"/>
    </location>
</feature>
<evidence type="ECO:0000259" key="7">
    <source>
        <dbReference type="PROSITE" id="PS50109"/>
    </source>
</evidence>
<dbReference type="eggNOG" id="arCOG02364">
    <property type="taxonomic scope" value="Archaea"/>
</dbReference>
<proteinExistence type="predicted"/>
<dbReference type="EC" id="2.7.13.3" evidence="2"/>
<dbReference type="EMBL" id="AOIU01000022">
    <property type="protein sequence ID" value="ELZ26347.1"/>
    <property type="molecule type" value="Genomic_DNA"/>
</dbReference>
<evidence type="ECO:0000313" key="8">
    <source>
        <dbReference type="EMBL" id="ELZ26347.1"/>
    </source>
</evidence>
<evidence type="ECO:0000256" key="2">
    <source>
        <dbReference type="ARBA" id="ARBA00012438"/>
    </source>
</evidence>
<dbReference type="SUPFAM" id="SSF55874">
    <property type="entry name" value="ATPase domain of HSP90 chaperone/DNA topoisomerase II/histidine kinase"/>
    <property type="match status" value="1"/>
</dbReference>
<keyword evidence="5 8" id="KW-0418">Kinase</keyword>
<dbReference type="InterPro" id="IPR003594">
    <property type="entry name" value="HATPase_dom"/>
</dbReference>
<sequence length="115" mass="12569">TLFRSGVLIELALTELLENSVEYGGEHVNIRVEADREAGRVDLRVDDDGPGIPDYERTVVDESTEITQLEHGSGLGLWIVRWVVDSCGGRLRFEESDLGGTAVVLSLTPADEADE</sequence>
<dbReference type="AlphaFoldDB" id="M0CVA0"/>
<dbReference type="InterPro" id="IPR050980">
    <property type="entry name" value="2C_sensor_his_kinase"/>
</dbReference>
<comment type="caution">
    <text evidence="8">The sequence shown here is derived from an EMBL/GenBank/DDBJ whole genome shotgun (WGS) entry which is preliminary data.</text>
</comment>
<name>M0CVA0_9EURY</name>
<evidence type="ECO:0000313" key="9">
    <source>
        <dbReference type="Proteomes" id="UP000011626"/>
    </source>
</evidence>
<keyword evidence="6" id="KW-0067">ATP-binding</keyword>
<dbReference type="SMART" id="SM00387">
    <property type="entry name" value="HATPase_c"/>
    <property type="match status" value="1"/>
</dbReference>
<dbReference type="PANTHER" id="PTHR44936">
    <property type="entry name" value="SENSOR PROTEIN CREC"/>
    <property type="match status" value="1"/>
</dbReference>
<dbReference type="InterPro" id="IPR036890">
    <property type="entry name" value="HATPase_C_sf"/>
</dbReference>
<keyword evidence="3" id="KW-0808">Transferase</keyword>
<dbReference type="PANTHER" id="PTHR44936:SF10">
    <property type="entry name" value="SENSOR PROTEIN RSTB"/>
    <property type="match status" value="1"/>
</dbReference>
<organism evidence="8 9">
    <name type="scientific">Halosimplex carlsbadense 2-9-1</name>
    <dbReference type="NCBI Taxonomy" id="797114"/>
    <lineage>
        <taxon>Archaea</taxon>
        <taxon>Methanobacteriati</taxon>
        <taxon>Methanobacteriota</taxon>
        <taxon>Stenosarchaea group</taxon>
        <taxon>Halobacteria</taxon>
        <taxon>Halobacteriales</taxon>
        <taxon>Haloarculaceae</taxon>
        <taxon>Halosimplex</taxon>
    </lineage>
</organism>
<dbReference type="GO" id="GO:0004673">
    <property type="term" value="F:protein histidine kinase activity"/>
    <property type="evidence" value="ECO:0007669"/>
    <property type="project" value="UniProtKB-EC"/>
</dbReference>
<reference evidence="8 9" key="1">
    <citation type="journal article" date="2014" name="PLoS Genet.">
        <title>Phylogenetically driven sequencing of extremely halophilic archaea reveals strategies for static and dynamic osmo-response.</title>
        <authorList>
            <person name="Becker E.A."/>
            <person name="Seitzer P.M."/>
            <person name="Tritt A."/>
            <person name="Larsen D."/>
            <person name="Krusor M."/>
            <person name="Yao A.I."/>
            <person name="Wu D."/>
            <person name="Madern D."/>
            <person name="Eisen J.A."/>
            <person name="Darling A.E."/>
            <person name="Facciotti M.T."/>
        </authorList>
    </citation>
    <scope>NUCLEOTIDE SEQUENCE [LARGE SCALE GENOMIC DNA]</scope>
    <source>
        <strain evidence="8 9">2-9-1</strain>
    </source>
</reference>
<dbReference type="RefSeq" id="WP_006883508.1">
    <property type="nucleotide sequence ID" value="NZ_AOIU01000022.1"/>
</dbReference>